<proteinExistence type="predicted"/>
<dbReference type="Proteomes" id="UP001199525">
    <property type="component" value="Unassembled WGS sequence"/>
</dbReference>
<reference evidence="2 3" key="1">
    <citation type="journal article" date="2021" name="Microorganisms">
        <title>Genome Evolution of Filamentous Cyanobacterium Nostoc Species: From Facultative Symbiosis to Free Living.</title>
        <authorList>
            <person name="Huo D."/>
            <person name="Li H."/>
            <person name="Cai F."/>
            <person name="Guo X."/>
            <person name="Qiao Z."/>
            <person name="Wang W."/>
            <person name="Yu G."/>
            <person name="Li R."/>
        </authorList>
    </citation>
    <scope>NUCLEOTIDE SEQUENCE [LARGE SCALE GENOMIC DNA]</scope>
    <source>
        <strain evidence="2 3">CHAB 5714</strain>
    </source>
</reference>
<sequence>MTLADSLPLRYRRRTSGDRVKPGDRQSEYSYYCKGDRNSYNLSTLI</sequence>
<dbReference type="EMBL" id="JAIVFQ010000064">
    <property type="protein sequence ID" value="MCC5603006.1"/>
    <property type="molecule type" value="Genomic_DNA"/>
</dbReference>
<evidence type="ECO:0000313" key="3">
    <source>
        <dbReference type="Proteomes" id="UP001199525"/>
    </source>
</evidence>
<evidence type="ECO:0000313" key="2">
    <source>
        <dbReference type="EMBL" id="MCC5603006.1"/>
    </source>
</evidence>
<feature type="compositionally biased region" description="Basic and acidic residues" evidence="1">
    <location>
        <begin position="15"/>
        <end position="27"/>
    </location>
</feature>
<dbReference type="RefSeq" id="WP_229488534.1">
    <property type="nucleotide sequence ID" value="NZ_JAIVFQ010000064.1"/>
</dbReference>
<feature type="region of interest" description="Disordered" evidence="1">
    <location>
        <begin position="1"/>
        <end position="28"/>
    </location>
</feature>
<comment type="caution">
    <text evidence="2">The sequence shown here is derived from an EMBL/GenBank/DDBJ whole genome shotgun (WGS) entry which is preliminary data.</text>
</comment>
<organism evidence="2 3">
    <name type="scientific">Nostoc favosum CHAB5714</name>
    <dbReference type="NCBI Taxonomy" id="2780399"/>
    <lineage>
        <taxon>Bacteria</taxon>
        <taxon>Bacillati</taxon>
        <taxon>Cyanobacteriota</taxon>
        <taxon>Cyanophyceae</taxon>
        <taxon>Nostocales</taxon>
        <taxon>Nostocaceae</taxon>
        <taxon>Nostoc</taxon>
        <taxon>Nostoc favosum</taxon>
    </lineage>
</organism>
<gene>
    <name evidence="2" type="ORF">LC586_28390</name>
</gene>
<evidence type="ECO:0000256" key="1">
    <source>
        <dbReference type="SAM" id="MobiDB-lite"/>
    </source>
</evidence>
<keyword evidence="3" id="KW-1185">Reference proteome</keyword>
<accession>A0ABS8IG32</accession>
<protein>
    <submittedName>
        <fullName evidence="2">Uncharacterized protein</fullName>
    </submittedName>
</protein>
<name>A0ABS8IG32_9NOSO</name>